<evidence type="ECO:0000256" key="1">
    <source>
        <dbReference type="SAM" id="MobiDB-lite"/>
    </source>
</evidence>
<evidence type="ECO:0000313" key="3">
    <source>
        <dbReference type="Proteomes" id="UP000747110"/>
    </source>
</evidence>
<protein>
    <submittedName>
        <fullName evidence="2">Uncharacterized protein</fullName>
    </submittedName>
</protein>
<feature type="region of interest" description="Disordered" evidence="1">
    <location>
        <begin position="1"/>
        <end position="92"/>
    </location>
</feature>
<sequence>EVEDEFPDICGRQMDNPPPVAEPADAVEPRGVTSSPPQSHPPNTPMAATSDGAPALFDLAPPPKHRWPKPTPAVRVPGKVTTRDGPRPQAPPQRLQRMFYKHKPTGQVGWEWLFTSTEQGGGNREDAAMHAKLIMCGQYGARGVPETWRANHGQDRVLAAAQGEPSESWARPFQSSLHAGNVASCRPYLAMCPPAFDPVAAAARSCGVPCCCCCCCCCCWLPGVPPGPAQSPRAFCSAEGSTPRRPAGEAAACSTAAWVVNVGRKGYGRPKGFNHTYIYIYIYIESVCLCVRVFVCVCVCVCLYVCKPVEITGTKWGRKISDMQRRNHRTEKPGALTRQGQLFENTWLDCIHWTRIHA</sequence>
<keyword evidence="3" id="KW-1185">Reference proteome</keyword>
<reference evidence="2" key="1">
    <citation type="journal article" date="2021" name="Proc. Natl. Acad. Sci. U.S.A.">
        <title>Three genomes in the algal genus Volvox reveal the fate of a haploid sex-determining region after a transition to homothallism.</title>
        <authorList>
            <person name="Yamamoto K."/>
            <person name="Hamaji T."/>
            <person name="Kawai-Toyooka H."/>
            <person name="Matsuzaki R."/>
            <person name="Takahashi F."/>
            <person name="Nishimura Y."/>
            <person name="Kawachi M."/>
            <person name="Noguchi H."/>
            <person name="Minakuchi Y."/>
            <person name="Umen J.G."/>
            <person name="Toyoda A."/>
            <person name="Nozaki H."/>
        </authorList>
    </citation>
    <scope>NUCLEOTIDE SEQUENCE</scope>
    <source>
        <strain evidence="2">NIES-3786</strain>
    </source>
</reference>
<dbReference type="Proteomes" id="UP000747110">
    <property type="component" value="Unassembled WGS sequence"/>
</dbReference>
<evidence type="ECO:0000313" key="2">
    <source>
        <dbReference type="EMBL" id="GIL92498.1"/>
    </source>
</evidence>
<name>A0A8J4CZ04_9CHLO</name>
<proteinExistence type="predicted"/>
<dbReference type="AlphaFoldDB" id="A0A8J4CZ04"/>
<dbReference type="EMBL" id="BNCP01000078">
    <property type="protein sequence ID" value="GIL92498.1"/>
    <property type="molecule type" value="Genomic_DNA"/>
</dbReference>
<gene>
    <name evidence="2" type="ORF">Vretifemale_19929</name>
</gene>
<accession>A0A8J4CZ04</accession>
<feature type="non-terminal residue" evidence="2">
    <location>
        <position position="358"/>
    </location>
</feature>
<organism evidence="2 3">
    <name type="scientific">Volvox reticuliferus</name>
    <dbReference type="NCBI Taxonomy" id="1737510"/>
    <lineage>
        <taxon>Eukaryota</taxon>
        <taxon>Viridiplantae</taxon>
        <taxon>Chlorophyta</taxon>
        <taxon>core chlorophytes</taxon>
        <taxon>Chlorophyceae</taxon>
        <taxon>CS clade</taxon>
        <taxon>Chlamydomonadales</taxon>
        <taxon>Volvocaceae</taxon>
        <taxon>Volvox</taxon>
    </lineage>
</organism>
<comment type="caution">
    <text evidence="2">The sequence shown here is derived from an EMBL/GenBank/DDBJ whole genome shotgun (WGS) entry which is preliminary data.</text>
</comment>
<feature type="non-terminal residue" evidence="2">
    <location>
        <position position="1"/>
    </location>
</feature>